<feature type="transmembrane region" description="Helical" evidence="10">
    <location>
        <begin position="253"/>
        <end position="272"/>
    </location>
</feature>
<name>F3ZYT7_MAHA5</name>
<keyword evidence="9 10" id="KW-0472">Membrane</keyword>
<evidence type="ECO:0000256" key="9">
    <source>
        <dbReference type="ARBA" id="ARBA00023136"/>
    </source>
</evidence>
<evidence type="ECO:0000313" key="14">
    <source>
        <dbReference type="Proteomes" id="UP000008457"/>
    </source>
</evidence>
<feature type="domain" description="ABC transmembrane type-1" evidence="12">
    <location>
        <begin position="28"/>
        <end position="312"/>
    </location>
</feature>
<evidence type="ECO:0000259" key="11">
    <source>
        <dbReference type="PROSITE" id="PS50893"/>
    </source>
</evidence>
<dbReference type="EMBL" id="CP002360">
    <property type="protein sequence ID" value="AEE95682.1"/>
    <property type="molecule type" value="Genomic_DNA"/>
</dbReference>
<dbReference type="GO" id="GO:0005524">
    <property type="term" value="F:ATP binding"/>
    <property type="evidence" value="ECO:0007669"/>
    <property type="project" value="UniProtKB-KW"/>
</dbReference>
<dbReference type="PROSITE" id="PS00211">
    <property type="entry name" value="ABC_TRANSPORTER_1"/>
    <property type="match status" value="1"/>
</dbReference>
<keyword evidence="6" id="KW-0788">Thiol protease</keyword>
<keyword evidence="6" id="KW-0378">Hydrolase</keyword>
<dbReference type="Gene3D" id="3.40.50.300">
    <property type="entry name" value="P-loop containing nucleotide triphosphate hydrolases"/>
    <property type="match status" value="1"/>
</dbReference>
<keyword evidence="14" id="KW-1185">Reference proteome</keyword>
<keyword evidence="5" id="KW-0547">Nucleotide-binding</keyword>
<keyword evidence="7" id="KW-0067">ATP-binding</keyword>
<feature type="transmembrane region" description="Helical" evidence="10">
    <location>
        <begin position="24"/>
        <end position="51"/>
    </location>
</feature>
<dbReference type="GO" id="GO:0015421">
    <property type="term" value="F:ABC-type oligopeptide transporter activity"/>
    <property type="evidence" value="ECO:0007669"/>
    <property type="project" value="TreeGrafter"/>
</dbReference>
<dbReference type="Pfam" id="PF00005">
    <property type="entry name" value="ABC_tran"/>
    <property type="match status" value="1"/>
</dbReference>
<evidence type="ECO:0000256" key="8">
    <source>
        <dbReference type="ARBA" id="ARBA00022989"/>
    </source>
</evidence>
<dbReference type="AlphaFoldDB" id="F3ZYT7"/>
<dbReference type="STRING" id="697281.Mahau_0469"/>
<evidence type="ECO:0000256" key="1">
    <source>
        <dbReference type="ARBA" id="ARBA00004651"/>
    </source>
</evidence>
<dbReference type="SUPFAM" id="SSF52540">
    <property type="entry name" value="P-loop containing nucleoside triphosphate hydrolases"/>
    <property type="match status" value="1"/>
</dbReference>
<dbReference type="GO" id="GO:0008234">
    <property type="term" value="F:cysteine-type peptidase activity"/>
    <property type="evidence" value="ECO:0007669"/>
    <property type="project" value="UniProtKB-KW"/>
</dbReference>
<dbReference type="InterPro" id="IPR003439">
    <property type="entry name" value="ABC_transporter-like_ATP-bd"/>
</dbReference>
<evidence type="ECO:0000259" key="12">
    <source>
        <dbReference type="PROSITE" id="PS50929"/>
    </source>
</evidence>
<keyword evidence="6" id="KW-0645">Protease</keyword>
<evidence type="ECO:0000256" key="2">
    <source>
        <dbReference type="ARBA" id="ARBA00022448"/>
    </source>
</evidence>
<evidence type="ECO:0000313" key="13">
    <source>
        <dbReference type="EMBL" id="AEE95682.1"/>
    </source>
</evidence>
<dbReference type="HOGENOM" id="CLU_000604_84_3_9"/>
<keyword evidence="2" id="KW-0813">Transport</keyword>
<dbReference type="InterPro" id="IPR017871">
    <property type="entry name" value="ABC_transporter-like_CS"/>
</dbReference>
<gene>
    <name evidence="13" type="ordered locus">Mahau_0469</name>
</gene>
<dbReference type="SUPFAM" id="SSF90123">
    <property type="entry name" value="ABC transporter transmembrane region"/>
    <property type="match status" value="1"/>
</dbReference>
<dbReference type="Proteomes" id="UP000008457">
    <property type="component" value="Chromosome"/>
</dbReference>
<keyword evidence="4 10" id="KW-0812">Transmembrane</keyword>
<keyword evidence="8 10" id="KW-1133">Transmembrane helix</keyword>
<dbReference type="GO" id="GO:0005886">
    <property type="term" value="C:plasma membrane"/>
    <property type="evidence" value="ECO:0007669"/>
    <property type="project" value="UniProtKB-SubCell"/>
</dbReference>
<dbReference type="KEGG" id="mas:Mahau_0469"/>
<proteinExistence type="predicted"/>
<protein>
    <submittedName>
        <fullName evidence="13">ABC transporter related protein</fullName>
    </submittedName>
</protein>
<evidence type="ECO:0000256" key="3">
    <source>
        <dbReference type="ARBA" id="ARBA00022475"/>
    </source>
</evidence>
<dbReference type="SMART" id="SM00382">
    <property type="entry name" value="AAA"/>
    <property type="match status" value="1"/>
</dbReference>
<dbReference type="InterPro" id="IPR011527">
    <property type="entry name" value="ABC1_TM_dom"/>
</dbReference>
<feature type="transmembrane region" description="Helical" evidence="10">
    <location>
        <begin position="166"/>
        <end position="183"/>
    </location>
</feature>
<sequence length="595" mass="68227">MRQLKEIFSNIKYIALIASKYERLYLPLLIAVSLIQGTLPFANIIIPKYIINELTGSKRVDHLLLLVLILVGINLILRITNEYISTIYIQVADDHLQNRVGMLMGYKIMDIDYNYLENPEIYDMKEKANRINNGVIKDIVAAASSILSNVITLVGIIYIMAKLNPLIMLLILGTVTISARSNMKTQKLFYTIQNLLIPINRRLSYLFRMINDFTYGKDIRLFNLAGWLTKKCEYYWHKTVLEMKPRMVKVAHTNSIAIIVRFIQEGIVYIYLGLRVIWANMTLGDFVMYQNAVRSFTDSLSAIASAFVAIYQNNMYVRDYRNFMALENRINVDRDDTVPLPDLSKPYEIEFKDVSFKYPGQNSYALKNLSLTIKSGQKLSIVGLNGAGKTTLVKLLIRLYDQCEGVVLLNGTDIRKFNYNDYLSQFTVVFQDFNIFAFSLKENIALTESEKCDDERLISAIEKSGLDEKVRSLEKGMDSQIYKIFDEHGIELSGGEKQKLALARALYRKSSIVVLDEPTSALDPLAEYDLYKRFADLTEGRTTLYISHRMSSSKFSDAVAVIKNGTMVEYGTHEELMRRNGDYTTMFEAQAQYYI</sequence>
<dbReference type="InterPro" id="IPR003593">
    <property type="entry name" value="AAA+_ATPase"/>
</dbReference>
<dbReference type="PROSITE" id="PS50929">
    <property type="entry name" value="ABC_TM1F"/>
    <property type="match status" value="1"/>
</dbReference>
<dbReference type="PANTHER" id="PTHR43394:SF1">
    <property type="entry name" value="ATP-BINDING CASSETTE SUB-FAMILY B MEMBER 10, MITOCHONDRIAL"/>
    <property type="match status" value="1"/>
</dbReference>
<dbReference type="InterPro" id="IPR039421">
    <property type="entry name" value="Type_1_exporter"/>
</dbReference>
<evidence type="ECO:0000256" key="7">
    <source>
        <dbReference type="ARBA" id="ARBA00022840"/>
    </source>
</evidence>
<dbReference type="GO" id="GO:0016887">
    <property type="term" value="F:ATP hydrolysis activity"/>
    <property type="evidence" value="ECO:0007669"/>
    <property type="project" value="InterPro"/>
</dbReference>
<dbReference type="InterPro" id="IPR036640">
    <property type="entry name" value="ABC1_TM_sf"/>
</dbReference>
<feature type="domain" description="ABC transporter" evidence="11">
    <location>
        <begin position="349"/>
        <end position="589"/>
    </location>
</feature>
<reference evidence="14" key="1">
    <citation type="submission" date="2010-11" db="EMBL/GenBank/DDBJ databases">
        <title>The complete genome of Mahella australiensis DSM 15567.</title>
        <authorList>
            <consortium name="US DOE Joint Genome Institute (JGI-PGF)"/>
            <person name="Lucas S."/>
            <person name="Copeland A."/>
            <person name="Lapidus A."/>
            <person name="Bruce D."/>
            <person name="Goodwin L."/>
            <person name="Pitluck S."/>
            <person name="Kyrpides N."/>
            <person name="Mavromatis K."/>
            <person name="Pagani I."/>
            <person name="Ivanova N."/>
            <person name="Teshima H."/>
            <person name="Brettin T."/>
            <person name="Detter J.C."/>
            <person name="Han C."/>
            <person name="Tapia R."/>
            <person name="Land M."/>
            <person name="Hauser L."/>
            <person name="Markowitz V."/>
            <person name="Cheng J.-F."/>
            <person name="Hugenholtz P."/>
            <person name="Woyke T."/>
            <person name="Wu D."/>
            <person name="Spring S."/>
            <person name="Pukall R."/>
            <person name="Steenblock K."/>
            <person name="Schneider S."/>
            <person name="Klenk H.-P."/>
            <person name="Eisen J.A."/>
        </authorList>
    </citation>
    <scope>NUCLEOTIDE SEQUENCE [LARGE SCALE GENOMIC DNA]</scope>
    <source>
        <strain evidence="14">DSM 15567 / CIP 107919 / 50-1 BON</strain>
    </source>
</reference>
<accession>F3ZYT7</accession>
<dbReference type="PANTHER" id="PTHR43394">
    <property type="entry name" value="ATP-DEPENDENT PERMEASE MDL1, MITOCHONDRIAL"/>
    <property type="match status" value="1"/>
</dbReference>
<comment type="subcellular location">
    <subcellularLocation>
        <location evidence="1">Cell membrane</location>
        <topology evidence="1">Multi-pass membrane protein</topology>
    </subcellularLocation>
</comment>
<feature type="transmembrane region" description="Helical" evidence="10">
    <location>
        <begin position="63"/>
        <end position="80"/>
    </location>
</feature>
<evidence type="ECO:0000256" key="6">
    <source>
        <dbReference type="ARBA" id="ARBA00022807"/>
    </source>
</evidence>
<evidence type="ECO:0000256" key="4">
    <source>
        <dbReference type="ARBA" id="ARBA00022692"/>
    </source>
</evidence>
<evidence type="ECO:0000256" key="5">
    <source>
        <dbReference type="ARBA" id="ARBA00022741"/>
    </source>
</evidence>
<feature type="transmembrane region" description="Helical" evidence="10">
    <location>
        <begin position="139"/>
        <end position="160"/>
    </location>
</feature>
<dbReference type="RefSeq" id="WP_013780115.1">
    <property type="nucleotide sequence ID" value="NC_015520.1"/>
</dbReference>
<reference evidence="13 14" key="2">
    <citation type="journal article" date="2011" name="Stand. Genomic Sci.">
        <title>Complete genome sequence of Mahella australiensis type strain (50-1 BON).</title>
        <authorList>
            <person name="Sikorski J."/>
            <person name="Teshima H."/>
            <person name="Nolan M."/>
            <person name="Lucas S."/>
            <person name="Hammon N."/>
            <person name="Deshpande S."/>
            <person name="Cheng J.F."/>
            <person name="Pitluck S."/>
            <person name="Liolios K."/>
            <person name="Pagani I."/>
            <person name="Ivanova N."/>
            <person name="Huntemann M."/>
            <person name="Mavromatis K."/>
            <person name="Ovchinikova G."/>
            <person name="Pati A."/>
            <person name="Tapia R."/>
            <person name="Han C."/>
            <person name="Goodwin L."/>
            <person name="Chen A."/>
            <person name="Palaniappan K."/>
            <person name="Land M."/>
            <person name="Hauser L."/>
            <person name="Ngatchou-Djao O.D."/>
            <person name="Rohde M."/>
            <person name="Pukall R."/>
            <person name="Spring S."/>
            <person name="Abt B."/>
            <person name="Goker M."/>
            <person name="Detter J.C."/>
            <person name="Woyke T."/>
            <person name="Bristow J."/>
            <person name="Markowitz V."/>
            <person name="Hugenholtz P."/>
            <person name="Eisen J.A."/>
            <person name="Kyrpides N.C."/>
            <person name="Klenk H.P."/>
            <person name="Lapidus A."/>
        </authorList>
    </citation>
    <scope>NUCLEOTIDE SEQUENCE [LARGE SCALE GENOMIC DNA]</scope>
    <source>
        <strain evidence="14">DSM 15567 / CIP 107919 / 50-1 BON</strain>
    </source>
</reference>
<dbReference type="eggNOG" id="COG1132">
    <property type="taxonomic scope" value="Bacteria"/>
</dbReference>
<organism evidence="13 14">
    <name type="scientific">Mahella australiensis (strain DSM 15567 / CIP 107919 / 50-1 BON)</name>
    <dbReference type="NCBI Taxonomy" id="697281"/>
    <lineage>
        <taxon>Bacteria</taxon>
        <taxon>Bacillati</taxon>
        <taxon>Bacillota</taxon>
        <taxon>Clostridia</taxon>
        <taxon>Thermoanaerobacterales</taxon>
        <taxon>Thermoanaerobacterales Family IV. Incertae Sedis</taxon>
        <taxon>Mahella</taxon>
    </lineage>
</organism>
<dbReference type="PROSITE" id="PS50893">
    <property type="entry name" value="ABC_TRANSPORTER_2"/>
    <property type="match status" value="1"/>
</dbReference>
<dbReference type="Gene3D" id="1.20.1560.10">
    <property type="entry name" value="ABC transporter type 1, transmembrane domain"/>
    <property type="match status" value="1"/>
</dbReference>
<evidence type="ECO:0000256" key="10">
    <source>
        <dbReference type="SAM" id="Phobius"/>
    </source>
</evidence>
<keyword evidence="3" id="KW-1003">Cell membrane</keyword>
<dbReference type="InterPro" id="IPR027417">
    <property type="entry name" value="P-loop_NTPase"/>
</dbReference>
<dbReference type="FunFam" id="3.40.50.300:FF:000299">
    <property type="entry name" value="ABC transporter ATP-binding protein/permease"/>
    <property type="match status" value="1"/>
</dbReference>